<protein>
    <submittedName>
        <fullName evidence="1">Uncharacterized protein</fullName>
    </submittedName>
</protein>
<proteinExistence type="predicted"/>
<gene>
    <name evidence="1" type="ORF">MRB53_031943</name>
</gene>
<keyword evidence="2" id="KW-1185">Reference proteome</keyword>
<comment type="caution">
    <text evidence="1">The sequence shown here is derived from an EMBL/GenBank/DDBJ whole genome shotgun (WGS) entry which is preliminary data.</text>
</comment>
<evidence type="ECO:0000313" key="1">
    <source>
        <dbReference type="EMBL" id="KAJ8623414.1"/>
    </source>
</evidence>
<dbReference type="EMBL" id="CM056818">
    <property type="protein sequence ID" value="KAJ8623414.1"/>
    <property type="molecule type" value="Genomic_DNA"/>
</dbReference>
<evidence type="ECO:0000313" key="2">
    <source>
        <dbReference type="Proteomes" id="UP001234297"/>
    </source>
</evidence>
<sequence>MGPNLLTDNHISSNSLTEPISNTRFSLTPEKKITVVGITLLFNVPPNIKLTSFCSTPHSPDQDCLPPPSILKSVQSKSHNGAFLGFSIHEPSDRILNPIGTLIDRKFMSIFRFKTWWSTMWVGSNGSDLQMETQLVLLQVPESNMYVLLLPIIEGSFRSAIHPGKEGEVVLCMESGSSKVKASCFSSCLYFHVGENPFDLVKDAFSAIRVHLGSFRLLEEKAPPRIVDRFGWCTWDAFYLTVEPVGVWHGVKSFVENGLPPRFLIIDDGWQSINHDNENPFEDSKDQTGLGSQMLCRLHRFEENDKFAKYRKGMMLGPDALRFDQEAHDKMFKEMVDLATAKKKVKEETGDDGCSLGEARIIEYLNEEEEGEKNDNNDWGLKALVEDMRGKFEGLEDVYVWHALCGAWGGVRPGTMERHHLKANVVEAKMAPGLERTMHDLAVVMVEKGGIGLVDPGQAVDLYEGMHSYLAKAGITGVKVDVIHFLSVDKARDSGPHSTISHKRQETLEYVCEEYGGRVQLAKAYYNGLTQSLKKNFGGNGLIASMEQCNDFFFLATKQISMGRVGDDFWFEDPNGDPMGVYWLQGVHMIHCSYNSFWQGQFLQPDWDMFQSDHLCAEFHAGSRAICGGPVYVSDKVGRHNFDLLRKLVLPDGTILRCQHFALPTRDCLFANPLFDGKTMLKIWNLNKFGGVVGAFNCQGAGWDPEEHKCKAYPECYKPVTGPVSPNEVEWEQNDLTAEFRGVEQFTVYLNKSDDLHLVNSNDHIKTTLQPSSFEIFTFSPVQELEDGLKFAPVGLKNMFNCGGAIESLEYKWNGDAPSVMMKVKGLGQFLAFSSEKPREVNLNGEGVNFEWADKGRLWFEVPWIGGELSRILIKF</sequence>
<organism evidence="1 2">
    <name type="scientific">Persea americana</name>
    <name type="common">Avocado</name>
    <dbReference type="NCBI Taxonomy" id="3435"/>
    <lineage>
        <taxon>Eukaryota</taxon>
        <taxon>Viridiplantae</taxon>
        <taxon>Streptophyta</taxon>
        <taxon>Embryophyta</taxon>
        <taxon>Tracheophyta</taxon>
        <taxon>Spermatophyta</taxon>
        <taxon>Magnoliopsida</taxon>
        <taxon>Magnoliidae</taxon>
        <taxon>Laurales</taxon>
        <taxon>Lauraceae</taxon>
        <taxon>Persea</taxon>
    </lineage>
</organism>
<accession>A0ACC2KQY3</accession>
<reference evidence="1 2" key="1">
    <citation type="journal article" date="2022" name="Hortic Res">
        <title>A haplotype resolved chromosomal level avocado genome allows analysis of novel avocado genes.</title>
        <authorList>
            <person name="Nath O."/>
            <person name="Fletcher S.J."/>
            <person name="Hayward A."/>
            <person name="Shaw L.M."/>
            <person name="Masouleh A.K."/>
            <person name="Furtado A."/>
            <person name="Henry R.J."/>
            <person name="Mitter N."/>
        </authorList>
    </citation>
    <scope>NUCLEOTIDE SEQUENCE [LARGE SCALE GENOMIC DNA]</scope>
    <source>
        <strain evidence="2">cv. Hass</strain>
    </source>
</reference>
<name>A0ACC2KQY3_PERAE</name>
<dbReference type="Proteomes" id="UP001234297">
    <property type="component" value="Chromosome 10"/>
</dbReference>